<reference evidence="2 3" key="1">
    <citation type="submission" date="2018-08" db="EMBL/GenBank/DDBJ databases">
        <title>A genome reference for cultivated species of the human gut microbiota.</title>
        <authorList>
            <person name="Zou Y."/>
            <person name="Xue W."/>
            <person name="Luo G."/>
        </authorList>
    </citation>
    <scope>NUCLEOTIDE SEQUENCE [LARGE SCALE GENOMIC DNA]</scope>
    <source>
        <strain evidence="2 3">CF01-1</strain>
    </source>
</reference>
<accession>A0A413KAI0</accession>
<dbReference type="AlphaFoldDB" id="A0A413KAI0"/>
<sequence>MRTTVQQKHTDGTIATLLRTALANRHDGNTKAEAGGGGMSQQLLNPPKPPTLHEPGCLLLASSGFYIRLHEDGSASLVDGIQDITLADFTSAEIEDIAYNLSNKIGATR</sequence>
<organism evidence="2 3">
    <name type="scientific">Bifidobacterium pseudocatenulatum</name>
    <dbReference type="NCBI Taxonomy" id="28026"/>
    <lineage>
        <taxon>Bacteria</taxon>
        <taxon>Bacillati</taxon>
        <taxon>Actinomycetota</taxon>
        <taxon>Actinomycetes</taxon>
        <taxon>Bifidobacteriales</taxon>
        <taxon>Bifidobacteriaceae</taxon>
        <taxon>Bifidobacterium</taxon>
    </lineage>
</organism>
<dbReference type="Proteomes" id="UP000284163">
    <property type="component" value="Unassembled WGS sequence"/>
</dbReference>
<evidence type="ECO:0000256" key="1">
    <source>
        <dbReference type="SAM" id="MobiDB-lite"/>
    </source>
</evidence>
<protein>
    <submittedName>
        <fullName evidence="2">Uncharacterized protein</fullName>
    </submittedName>
</protein>
<feature type="region of interest" description="Disordered" evidence="1">
    <location>
        <begin position="27"/>
        <end position="51"/>
    </location>
</feature>
<evidence type="ECO:0000313" key="3">
    <source>
        <dbReference type="Proteomes" id="UP000284163"/>
    </source>
</evidence>
<proteinExistence type="predicted"/>
<dbReference type="EMBL" id="QSDK01000030">
    <property type="protein sequence ID" value="RGY74519.1"/>
    <property type="molecule type" value="Genomic_DNA"/>
</dbReference>
<evidence type="ECO:0000313" key="2">
    <source>
        <dbReference type="EMBL" id="RGY74519.1"/>
    </source>
</evidence>
<comment type="caution">
    <text evidence="2">The sequence shown here is derived from an EMBL/GenBank/DDBJ whole genome shotgun (WGS) entry which is preliminary data.</text>
</comment>
<name>A0A413KAI0_BIFPS</name>
<gene>
    <name evidence="2" type="ORF">DXA22_10145</name>
</gene>